<gene>
    <name evidence="2" type="ORF">Poly51_61010</name>
</gene>
<keyword evidence="3" id="KW-1185">Reference proteome</keyword>
<dbReference type="GO" id="GO:0060003">
    <property type="term" value="P:copper ion export"/>
    <property type="evidence" value="ECO:0007669"/>
    <property type="project" value="TreeGrafter"/>
</dbReference>
<protein>
    <submittedName>
        <fullName evidence="2">HlyD family secretion protein</fullName>
    </submittedName>
</protein>
<dbReference type="GO" id="GO:0015679">
    <property type="term" value="P:plasma membrane copper ion transport"/>
    <property type="evidence" value="ECO:0007669"/>
    <property type="project" value="TreeGrafter"/>
</dbReference>
<dbReference type="EMBL" id="SJPW01000012">
    <property type="protein sequence ID" value="TWU44534.1"/>
    <property type="molecule type" value="Genomic_DNA"/>
</dbReference>
<dbReference type="AlphaFoldDB" id="A0A5C6E7G5"/>
<reference evidence="2 3" key="1">
    <citation type="submission" date="2019-02" db="EMBL/GenBank/DDBJ databases">
        <title>Deep-cultivation of Planctomycetes and their phenomic and genomic characterization uncovers novel biology.</title>
        <authorList>
            <person name="Wiegand S."/>
            <person name="Jogler M."/>
            <person name="Boedeker C."/>
            <person name="Pinto D."/>
            <person name="Vollmers J."/>
            <person name="Rivas-Marin E."/>
            <person name="Kohn T."/>
            <person name="Peeters S.H."/>
            <person name="Heuer A."/>
            <person name="Rast P."/>
            <person name="Oberbeckmann S."/>
            <person name="Bunk B."/>
            <person name="Jeske O."/>
            <person name="Meyerdierks A."/>
            <person name="Storesund J.E."/>
            <person name="Kallscheuer N."/>
            <person name="Luecker S."/>
            <person name="Lage O.M."/>
            <person name="Pohl T."/>
            <person name="Merkel B.J."/>
            <person name="Hornburger P."/>
            <person name="Mueller R.-W."/>
            <person name="Bruemmer F."/>
            <person name="Labrenz M."/>
            <person name="Spormann A.M."/>
            <person name="Op Den Camp H."/>
            <person name="Overmann J."/>
            <person name="Amann R."/>
            <person name="Jetten M.S.M."/>
            <person name="Mascher T."/>
            <person name="Medema M.H."/>
            <person name="Devos D.P."/>
            <person name="Kaster A.-K."/>
            <person name="Ovreas L."/>
            <person name="Rohde M."/>
            <person name="Galperin M.Y."/>
            <person name="Jogler C."/>
        </authorList>
    </citation>
    <scope>NUCLEOTIDE SEQUENCE [LARGE SCALE GENOMIC DNA]</scope>
    <source>
        <strain evidence="2 3">Poly51</strain>
    </source>
</reference>
<dbReference type="SUPFAM" id="SSF111369">
    <property type="entry name" value="HlyD-like secretion proteins"/>
    <property type="match status" value="1"/>
</dbReference>
<evidence type="ECO:0000256" key="1">
    <source>
        <dbReference type="ARBA" id="ARBA00022448"/>
    </source>
</evidence>
<keyword evidence="1" id="KW-0813">Transport</keyword>
<evidence type="ECO:0000313" key="3">
    <source>
        <dbReference type="Proteomes" id="UP000318288"/>
    </source>
</evidence>
<proteinExistence type="predicted"/>
<dbReference type="PANTHER" id="PTHR30097">
    <property type="entry name" value="CATION EFFLUX SYSTEM PROTEIN CUSB"/>
    <property type="match status" value="1"/>
</dbReference>
<evidence type="ECO:0000313" key="2">
    <source>
        <dbReference type="EMBL" id="TWU44534.1"/>
    </source>
</evidence>
<name>A0A5C6E7G5_9BACT</name>
<comment type="caution">
    <text evidence="2">The sequence shown here is derived from an EMBL/GenBank/DDBJ whole genome shotgun (WGS) entry which is preliminary data.</text>
</comment>
<dbReference type="GO" id="GO:0030313">
    <property type="term" value="C:cell envelope"/>
    <property type="evidence" value="ECO:0007669"/>
    <property type="project" value="TreeGrafter"/>
</dbReference>
<dbReference type="Proteomes" id="UP000318288">
    <property type="component" value="Unassembled WGS sequence"/>
</dbReference>
<dbReference type="PANTHER" id="PTHR30097:SF4">
    <property type="entry name" value="SLR6042 PROTEIN"/>
    <property type="match status" value="1"/>
</dbReference>
<accession>A0A5C6E7G5</accession>
<dbReference type="Gene3D" id="2.40.50.100">
    <property type="match status" value="1"/>
</dbReference>
<dbReference type="InterPro" id="IPR029016">
    <property type="entry name" value="GAF-like_dom_sf"/>
</dbReference>
<dbReference type="InterPro" id="IPR051909">
    <property type="entry name" value="MFP_Cation_Efflux"/>
</dbReference>
<dbReference type="Gene3D" id="3.30.450.40">
    <property type="match status" value="1"/>
</dbReference>
<organism evidence="2 3">
    <name type="scientific">Rubripirellula tenax</name>
    <dbReference type="NCBI Taxonomy" id="2528015"/>
    <lineage>
        <taxon>Bacteria</taxon>
        <taxon>Pseudomonadati</taxon>
        <taxon>Planctomycetota</taxon>
        <taxon>Planctomycetia</taxon>
        <taxon>Pirellulales</taxon>
        <taxon>Pirellulaceae</taxon>
        <taxon>Rubripirellula</taxon>
    </lineage>
</organism>
<sequence length="671" mass="72060">MAEVAEDRTDFYKRLAAEIVENFRCGLVAIEAAHWSAPMMLVADPALSSQISRDELLGLLASASSSPVACNIPIETDSDSNNESIEFPAGDAMARGLRIEVAATPSRAALLLVYPLRSRPSAITQIEDLRLLQTYGEAARSLVDQFPVASGKRSTTAPSDTVESQQLIAPEEPRGLAGNRSLRVLHLDLDLDATCFRIANESRRLLGSDRVTVLKRRGSKLRVAAVSGVTVVDKRGNAVRCVERLTNAAVVMSRPLVLPGGDLIPPQIQQPLDDYLDETAVTSAIILPLHVPSEDADGVEAGDFDPFSGDGPCIGVIMLEYFGGDVPASVTLPMNIVASEATLALRNSLEHQSVFGLGLWKGVGKLIGNGRLPWVVAALIALASMATASVLINVTHHVVVSGTAEPSHRRDVFATIDGTVKNVLVNDGQYVQAGDVLVALENADLESRAEALWGEIQTAISRLASIEAVRLSGESDPSQSGRMAIELMQVESELANLRGQRTILAAQQKELQITSPISGQVVGWQLSRRLADRPIGRGNLLVSVVDPTGPWTLKLKVPDRDAGTVIEASKSNPQLPIEFAVATLPESTFSASLEEIATASRMDDTGQQVVDAAAVIHMDPENVVRFDSFNASEMRSGADVTAKIACGRRSILRSWFGDVFDFVHRNVLFYF</sequence>